<name>A1ZQE1_MICM2</name>
<proteinExistence type="predicted"/>
<sequence length="38" mass="4557">MAKHAKLAIEVVICYLLSFIHSISIDNYVHYIFQNYIW</sequence>
<feature type="transmembrane region" description="Helical" evidence="1">
    <location>
        <begin position="7"/>
        <end position="25"/>
    </location>
</feature>
<organism evidence="2 3">
    <name type="scientific">Microscilla marina ATCC 23134</name>
    <dbReference type="NCBI Taxonomy" id="313606"/>
    <lineage>
        <taxon>Bacteria</taxon>
        <taxon>Pseudomonadati</taxon>
        <taxon>Bacteroidota</taxon>
        <taxon>Cytophagia</taxon>
        <taxon>Cytophagales</taxon>
        <taxon>Microscillaceae</taxon>
        <taxon>Microscilla</taxon>
    </lineage>
</organism>
<accession>A1ZQE1</accession>
<dbReference type="AlphaFoldDB" id="A1ZQE1"/>
<reference evidence="2 3" key="1">
    <citation type="submission" date="2007-01" db="EMBL/GenBank/DDBJ databases">
        <authorList>
            <person name="Haygood M."/>
            <person name="Podell S."/>
            <person name="Anderson C."/>
            <person name="Hopkinson B."/>
            <person name="Roe K."/>
            <person name="Barbeau K."/>
            <person name="Gaasterland T."/>
            <person name="Ferriera S."/>
            <person name="Johnson J."/>
            <person name="Kravitz S."/>
            <person name="Beeson K."/>
            <person name="Sutton G."/>
            <person name="Rogers Y.-H."/>
            <person name="Friedman R."/>
            <person name="Frazier M."/>
            <person name="Venter J.C."/>
        </authorList>
    </citation>
    <scope>NUCLEOTIDE SEQUENCE [LARGE SCALE GENOMIC DNA]</scope>
    <source>
        <strain evidence="2 3">ATCC 23134</strain>
    </source>
</reference>
<keyword evidence="3" id="KW-1185">Reference proteome</keyword>
<keyword evidence="1" id="KW-0472">Membrane</keyword>
<evidence type="ECO:0000313" key="3">
    <source>
        <dbReference type="Proteomes" id="UP000004095"/>
    </source>
</evidence>
<evidence type="ECO:0000256" key="1">
    <source>
        <dbReference type="SAM" id="Phobius"/>
    </source>
</evidence>
<keyword evidence="1" id="KW-0812">Transmembrane</keyword>
<dbReference type="EMBL" id="AAWS01000024">
    <property type="protein sequence ID" value="EAY27313.1"/>
    <property type="molecule type" value="Genomic_DNA"/>
</dbReference>
<dbReference type="Proteomes" id="UP000004095">
    <property type="component" value="Unassembled WGS sequence"/>
</dbReference>
<comment type="caution">
    <text evidence="2">The sequence shown here is derived from an EMBL/GenBank/DDBJ whole genome shotgun (WGS) entry which is preliminary data.</text>
</comment>
<keyword evidence="1" id="KW-1133">Transmembrane helix</keyword>
<gene>
    <name evidence="2" type="ORF">M23134_08265</name>
</gene>
<protein>
    <submittedName>
        <fullName evidence="2">Uncharacterized protein</fullName>
    </submittedName>
</protein>
<evidence type="ECO:0000313" key="2">
    <source>
        <dbReference type="EMBL" id="EAY27313.1"/>
    </source>
</evidence>